<reference evidence="6" key="2">
    <citation type="submission" date="2021-08" db="EMBL/GenBank/DDBJ databases">
        <authorList>
            <person name="Dalcin Martins P."/>
        </authorList>
    </citation>
    <scope>NUCLEOTIDE SEQUENCE</scope>
    <source>
        <strain evidence="6">MAG_39</strain>
    </source>
</reference>
<name>A0A953M305_9BACT</name>
<evidence type="ECO:0000256" key="2">
    <source>
        <dbReference type="ARBA" id="ARBA00022723"/>
    </source>
</evidence>
<feature type="domain" description="Cytochrome c" evidence="5">
    <location>
        <begin position="343"/>
        <end position="425"/>
    </location>
</feature>
<keyword evidence="3 4" id="KW-0408">Iron</keyword>
<dbReference type="InterPro" id="IPR036280">
    <property type="entry name" value="Multihaem_cyt_sf"/>
</dbReference>
<keyword evidence="1 4" id="KW-0349">Heme</keyword>
<dbReference type="SUPFAM" id="SSF48695">
    <property type="entry name" value="Multiheme cytochromes"/>
    <property type="match status" value="1"/>
</dbReference>
<dbReference type="GO" id="GO:0020037">
    <property type="term" value="F:heme binding"/>
    <property type="evidence" value="ECO:0007669"/>
    <property type="project" value="InterPro"/>
</dbReference>
<keyword evidence="2 4" id="KW-0479">Metal-binding</keyword>
<dbReference type="InterPro" id="IPR050597">
    <property type="entry name" value="Cytochrome_c_Oxidase_Subunit"/>
</dbReference>
<dbReference type="InterPro" id="IPR036909">
    <property type="entry name" value="Cyt_c-like_dom_sf"/>
</dbReference>
<organism evidence="6 7">
    <name type="scientific">Candidatus Nitrobium versatile</name>
    <dbReference type="NCBI Taxonomy" id="2884831"/>
    <lineage>
        <taxon>Bacteria</taxon>
        <taxon>Pseudomonadati</taxon>
        <taxon>Nitrospirota</taxon>
        <taxon>Nitrospiria</taxon>
        <taxon>Nitrospirales</taxon>
        <taxon>Nitrospiraceae</taxon>
        <taxon>Candidatus Nitrobium</taxon>
    </lineage>
</organism>
<dbReference type="InterPro" id="IPR009056">
    <property type="entry name" value="Cyt_c-like_dom"/>
</dbReference>
<sequence length="428" mass="47452">MMVRKSTDDATKKKAEAMKIDLRQIYLGKLNRVDRCTSCHAGVENPNMEGVKPPYKVHSGDYLKNHELNKFGCTVCHYGQGRALTRKEAHGLGHDTHWDYPIVPLQYIQSSCASCHSLESLKTKGGENVAKGEVLFRERGCKGCHKLEGVGGVLGKALDGVGSQPIAYFPMRFVQGERTVYAWMKEHFDDPRNIVPASEMKAEVTDVEADLLTTYVLSLRAEEMPKKYRKFEGTNAPVVGDANGETLYKMYCIACHTTGKDSVYDEVFKRTIPAIMNPSFLKAADDKFLKKVLDEGRAGTQMTAWKQSAAGLTDKEVNKIIEYLAKDRPAQRPEPFGIDKYKGNVTHGEDLFAIRCVSCHGNKGQGGVGLNLRNPIIQKEADPEFIAITIRDGREGTHMAAFGKSGVGLENQDIADLVAYVRTLSKKK</sequence>
<dbReference type="GO" id="GO:0009055">
    <property type="term" value="F:electron transfer activity"/>
    <property type="evidence" value="ECO:0007669"/>
    <property type="project" value="InterPro"/>
</dbReference>
<dbReference type="Pfam" id="PF13442">
    <property type="entry name" value="Cytochrome_CBB3"/>
    <property type="match status" value="2"/>
</dbReference>
<dbReference type="PANTHER" id="PTHR33751">
    <property type="entry name" value="CBB3-TYPE CYTOCHROME C OXIDASE SUBUNIT FIXP"/>
    <property type="match status" value="1"/>
</dbReference>
<evidence type="ECO:0000256" key="4">
    <source>
        <dbReference type="PROSITE-ProRule" id="PRU00433"/>
    </source>
</evidence>
<dbReference type="Pfam" id="PF00034">
    <property type="entry name" value="Cytochrom_C"/>
    <property type="match status" value="1"/>
</dbReference>
<feature type="domain" description="Cytochrome c" evidence="5">
    <location>
        <begin position="127"/>
        <end position="328"/>
    </location>
</feature>
<evidence type="ECO:0000313" key="7">
    <source>
        <dbReference type="Proteomes" id="UP000705867"/>
    </source>
</evidence>
<dbReference type="EMBL" id="JAIOIV010000132">
    <property type="protein sequence ID" value="MBZ0158029.1"/>
    <property type="molecule type" value="Genomic_DNA"/>
</dbReference>
<dbReference type="Gene3D" id="1.10.760.10">
    <property type="entry name" value="Cytochrome c-like domain"/>
    <property type="match status" value="3"/>
</dbReference>
<evidence type="ECO:0000256" key="3">
    <source>
        <dbReference type="ARBA" id="ARBA00023004"/>
    </source>
</evidence>
<gene>
    <name evidence="6" type="ORF">K8I29_17670</name>
</gene>
<dbReference type="SUPFAM" id="SSF46626">
    <property type="entry name" value="Cytochrome c"/>
    <property type="match status" value="3"/>
</dbReference>
<evidence type="ECO:0000313" key="6">
    <source>
        <dbReference type="EMBL" id="MBZ0158029.1"/>
    </source>
</evidence>
<dbReference type="PANTHER" id="PTHR33751:SF1">
    <property type="entry name" value="CBB3-TYPE CYTOCHROME C OXIDASE SUBUNIT FIXP"/>
    <property type="match status" value="1"/>
</dbReference>
<dbReference type="AlphaFoldDB" id="A0A953M305"/>
<comment type="caution">
    <text evidence="6">The sequence shown here is derived from an EMBL/GenBank/DDBJ whole genome shotgun (WGS) entry which is preliminary data.</text>
</comment>
<accession>A0A953M305</accession>
<dbReference type="Proteomes" id="UP000705867">
    <property type="component" value="Unassembled WGS sequence"/>
</dbReference>
<dbReference type="PROSITE" id="PS51007">
    <property type="entry name" value="CYTC"/>
    <property type="match status" value="2"/>
</dbReference>
<protein>
    <submittedName>
        <fullName evidence="6">C-type cytochrome</fullName>
    </submittedName>
</protein>
<evidence type="ECO:0000259" key="5">
    <source>
        <dbReference type="PROSITE" id="PS51007"/>
    </source>
</evidence>
<evidence type="ECO:0000256" key="1">
    <source>
        <dbReference type="ARBA" id="ARBA00022617"/>
    </source>
</evidence>
<dbReference type="GO" id="GO:0046872">
    <property type="term" value="F:metal ion binding"/>
    <property type="evidence" value="ECO:0007669"/>
    <property type="project" value="UniProtKB-KW"/>
</dbReference>
<reference evidence="6" key="1">
    <citation type="journal article" date="2021" name="bioRxiv">
        <title>Unraveling nitrogen, sulfur and carbon metabolic pathways and microbial community transcriptional responses to substrate deprivation and toxicity stresses in a bioreactor mimicking anoxic brackish coastal sediment conditions.</title>
        <authorList>
            <person name="Martins P.D."/>
            <person name="Echeveste M.J."/>
            <person name="Arshad A."/>
            <person name="Kurth J."/>
            <person name="Ouboter H."/>
            <person name="Jetten M.S.M."/>
            <person name="Welte C.U."/>
        </authorList>
    </citation>
    <scope>NUCLEOTIDE SEQUENCE</scope>
    <source>
        <strain evidence="6">MAG_39</strain>
    </source>
</reference>
<proteinExistence type="predicted"/>